<reference evidence="1" key="2">
    <citation type="submission" date="2019-06" db="EMBL/GenBank/DDBJ databases">
        <title>Genomics analysis of Aphanomyces spp. identifies a new class of oomycete effector associated with host adaptation.</title>
        <authorList>
            <person name="Gaulin E."/>
        </authorList>
    </citation>
    <scope>NUCLEOTIDE SEQUENCE</scope>
    <source>
        <strain evidence="1">CBS 578.67</strain>
    </source>
</reference>
<dbReference type="EMBL" id="VJMH01006415">
    <property type="protein sequence ID" value="KAF0689728.1"/>
    <property type="molecule type" value="Genomic_DNA"/>
</dbReference>
<dbReference type="EMBL" id="CAADRA010006436">
    <property type="protein sequence ID" value="VFT95573.1"/>
    <property type="molecule type" value="Genomic_DNA"/>
</dbReference>
<evidence type="ECO:0000313" key="1">
    <source>
        <dbReference type="EMBL" id="KAF0689728.1"/>
    </source>
</evidence>
<protein>
    <submittedName>
        <fullName evidence="2">Aste57867_18839 protein</fullName>
    </submittedName>
</protein>
<dbReference type="Proteomes" id="UP000332933">
    <property type="component" value="Unassembled WGS sequence"/>
</dbReference>
<dbReference type="AlphaFoldDB" id="A0A485LCV1"/>
<organism evidence="2 3">
    <name type="scientific">Aphanomyces stellatus</name>
    <dbReference type="NCBI Taxonomy" id="120398"/>
    <lineage>
        <taxon>Eukaryota</taxon>
        <taxon>Sar</taxon>
        <taxon>Stramenopiles</taxon>
        <taxon>Oomycota</taxon>
        <taxon>Saprolegniomycetes</taxon>
        <taxon>Saprolegniales</taxon>
        <taxon>Verrucalvaceae</taxon>
        <taxon>Aphanomyces</taxon>
    </lineage>
</organism>
<accession>A0A485LCV1</accession>
<keyword evidence="3" id="KW-1185">Reference proteome</keyword>
<name>A0A485LCV1_9STRA</name>
<reference evidence="2 3" key="1">
    <citation type="submission" date="2019-03" db="EMBL/GenBank/DDBJ databases">
        <authorList>
            <person name="Gaulin E."/>
            <person name="Dumas B."/>
        </authorList>
    </citation>
    <scope>NUCLEOTIDE SEQUENCE [LARGE SCALE GENOMIC DNA]</scope>
    <source>
        <strain evidence="2">CBS 568.67</strain>
    </source>
</reference>
<gene>
    <name evidence="2" type="primary">Aste57867_18839</name>
    <name evidence="1" type="ORF">As57867_018775</name>
    <name evidence="2" type="ORF">ASTE57867_18839</name>
</gene>
<proteinExistence type="predicted"/>
<evidence type="ECO:0000313" key="3">
    <source>
        <dbReference type="Proteomes" id="UP000332933"/>
    </source>
</evidence>
<sequence length="409" mass="45701">MCDDASAALDGWHAEADPLDEILASFHVDWDTPIDGVDADEACVERRKPPPPSWNRRAPHIELARLRDITQCMEGELCRVQAALETARDGAADTWKRRALDECSRRARAVRENRRLKRALKEQLAMAQVLETLFAKRPRLPEHGGMLDGRCSLSGNLSAAAATREAEMNTLFAAHRGKMETVMIEGKLMGPDEVRVVQLKHLSHHASVSIQVCRRWHLPFAVDVVAAAAWRAWTHMNGGEAEVLDANSTNENVRYVRVPIWTRPDICPMYGSTRAAVYTQELFQRVMTPDDVQIVGAAIVEDARHPRPPGRLLAKANTWVTIERQSDSSCVYKCVAERFPPVKDDGSMHSLDDMLQSFSVAEGGPAATPTDFSGLLCEYLMRSYLDITHRIEEDIRDHADGSATMEDLQ</sequence>
<evidence type="ECO:0000313" key="2">
    <source>
        <dbReference type="EMBL" id="VFT95573.1"/>
    </source>
</evidence>